<dbReference type="EMBL" id="CP002009">
    <property type="protein sequence ID" value="ADG13091.1"/>
    <property type="molecule type" value="Genomic_DNA"/>
</dbReference>
<organism evidence="13 14">
    <name type="scientific">Methanocaldococcus infernus (strain DSM 11812 / JCM 15783 / ME)</name>
    <dbReference type="NCBI Taxonomy" id="573063"/>
    <lineage>
        <taxon>Archaea</taxon>
        <taxon>Methanobacteriati</taxon>
        <taxon>Methanobacteriota</taxon>
        <taxon>Methanomada group</taxon>
        <taxon>Methanococci</taxon>
        <taxon>Methanococcales</taxon>
        <taxon>Methanocaldococcaceae</taxon>
        <taxon>Methanocaldococcus</taxon>
    </lineage>
</organism>
<dbReference type="SMART" id="SM01007">
    <property type="entry name" value="Aldolase_II"/>
    <property type="match status" value="1"/>
</dbReference>
<gene>
    <name evidence="13" type="ordered locus">Metin_0421</name>
</gene>
<keyword evidence="10 13" id="KW-0456">Lyase</keyword>
<evidence type="ECO:0000256" key="2">
    <source>
        <dbReference type="ARBA" id="ARBA00001947"/>
    </source>
</evidence>
<dbReference type="KEGG" id="mif:Metin_0421"/>
<dbReference type="InterPro" id="IPR053406">
    <property type="entry name" value="Fuculose-P_aldolase"/>
</dbReference>
<evidence type="ECO:0000256" key="5">
    <source>
        <dbReference type="ARBA" id="ARBA00011881"/>
    </source>
</evidence>
<dbReference type="GO" id="GO:0008738">
    <property type="term" value="F:L-fuculose-phosphate aldolase activity"/>
    <property type="evidence" value="ECO:0007669"/>
    <property type="project" value="UniProtKB-EC"/>
</dbReference>
<dbReference type="UniPathway" id="UPA00071"/>
<reference evidence="13" key="1">
    <citation type="submission" date="2010-04" db="EMBL/GenBank/DDBJ databases">
        <title>Complete sequence of Methanocaldococcus infernus ME.</title>
        <authorList>
            <consortium name="US DOE Joint Genome Institute"/>
            <person name="Lucas S."/>
            <person name="Copeland A."/>
            <person name="Lapidus A."/>
            <person name="Cheng J.-F."/>
            <person name="Bruce D."/>
            <person name="Goodwin L."/>
            <person name="Pitluck S."/>
            <person name="Munk A.C."/>
            <person name="Detter J.C."/>
            <person name="Han C."/>
            <person name="Tapia R."/>
            <person name="Land M."/>
            <person name="Hauser L."/>
            <person name="Kyrpides N."/>
            <person name="Mikhailova N."/>
            <person name="Sieprawska-Lupa M."/>
            <person name="Whitman W.B."/>
            <person name="Woyke T."/>
        </authorList>
    </citation>
    <scope>NUCLEOTIDE SEQUENCE [LARGE SCALE GENOMIC DNA]</scope>
    <source>
        <strain evidence="13">ME</strain>
    </source>
</reference>
<dbReference type="STRING" id="573063.Metin_0421"/>
<evidence type="ECO:0000256" key="11">
    <source>
        <dbReference type="ARBA" id="ARBA00030385"/>
    </source>
</evidence>
<dbReference type="NCBIfam" id="NF040649">
    <property type="entry name" value="FucA_Meth"/>
    <property type="match status" value="1"/>
</dbReference>
<evidence type="ECO:0000256" key="3">
    <source>
        <dbReference type="ARBA" id="ARBA00005036"/>
    </source>
</evidence>
<evidence type="ECO:0000313" key="13">
    <source>
        <dbReference type="EMBL" id="ADG13091.1"/>
    </source>
</evidence>
<dbReference type="InterPro" id="IPR050197">
    <property type="entry name" value="Aldolase_class_II_sugar_metab"/>
</dbReference>
<sequence>MNIIEVCKALYNRKYVVGSGGNISIREGDRIYITPTGSILGFLDWNDLAIVKLNGEVVRGKPSSELNLHLKIYQKREDVKAIIHTHSLLSTYIGSRREIEMKTFEGKHFIKKISYVDFLEPGSLELAEEVSKQDGDVIILKDHGIVALGKSLEEAYIKVEVLEEQAKLNLLDLLLNSL</sequence>
<name>D5VR88_METIM</name>
<keyword evidence="14" id="KW-1185">Reference proteome</keyword>
<evidence type="ECO:0000256" key="7">
    <source>
        <dbReference type="ARBA" id="ARBA00020613"/>
    </source>
</evidence>
<evidence type="ECO:0000259" key="12">
    <source>
        <dbReference type="SMART" id="SM01007"/>
    </source>
</evidence>
<accession>D5VR88</accession>
<dbReference type="GO" id="GO:0046872">
    <property type="term" value="F:metal ion binding"/>
    <property type="evidence" value="ECO:0007669"/>
    <property type="project" value="UniProtKB-KW"/>
</dbReference>
<dbReference type="HOGENOM" id="CLU_006033_3_4_2"/>
<keyword evidence="9" id="KW-0862">Zinc</keyword>
<keyword evidence="8" id="KW-0479">Metal-binding</keyword>
<evidence type="ECO:0000256" key="1">
    <source>
        <dbReference type="ARBA" id="ARBA00001277"/>
    </source>
</evidence>
<dbReference type="Gene3D" id="3.40.225.10">
    <property type="entry name" value="Class II aldolase/adducin N-terminal domain"/>
    <property type="match status" value="1"/>
</dbReference>
<dbReference type="OrthoDB" id="18709at2157"/>
<comment type="subunit">
    <text evidence="5">Homotetramer.</text>
</comment>
<protein>
    <recommendedName>
        <fullName evidence="7">L-fuculose phosphate aldolase</fullName>
        <ecNumber evidence="6">4.1.2.17</ecNumber>
    </recommendedName>
    <alternativeName>
        <fullName evidence="11">L-fuculose-1-phosphate aldolase</fullName>
    </alternativeName>
</protein>
<comment type="catalytic activity">
    <reaction evidence="1">
        <text>L-fuculose 1-phosphate = (S)-lactaldehyde + dihydroxyacetone phosphate</text>
        <dbReference type="Rhea" id="RHEA:12933"/>
        <dbReference type="ChEBI" id="CHEBI:18041"/>
        <dbReference type="ChEBI" id="CHEBI:57642"/>
        <dbReference type="ChEBI" id="CHEBI:57846"/>
        <dbReference type="EC" id="4.1.2.17"/>
    </reaction>
</comment>
<dbReference type="EC" id="4.1.2.17" evidence="6"/>
<dbReference type="RefSeq" id="WP_013099837.1">
    <property type="nucleotide sequence ID" value="NC_014122.1"/>
</dbReference>
<dbReference type="Pfam" id="PF00596">
    <property type="entry name" value="Aldolase_II"/>
    <property type="match status" value="1"/>
</dbReference>
<dbReference type="GeneID" id="9131425"/>
<comment type="pathway">
    <text evidence="3">Cofactor biosynthesis; coenzyme F420 biosynthesis.</text>
</comment>
<dbReference type="SUPFAM" id="SSF53639">
    <property type="entry name" value="AraD/HMP-PK domain-like"/>
    <property type="match status" value="1"/>
</dbReference>
<dbReference type="eggNOG" id="arCOG04226">
    <property type="taxonomic scope" value="Archaea"/>
</dbReference>
<dbReference type="PANTHER" id="PTHR22789:SF0">
    <property type="entry name" value="3-OXO-TETRONATE 4-PHOSPHATE DECARBOXYLASE-RELATED"/>
    <property type="match status" value="1"/>
</dbReference>
<dbReference type="AlphaFoldDB" id="D5VR88"/>
<dbReference type="InterPro" id="IPR036409">
    <property type="entry name" value="Aldolase_II/adducin_N_sf"/>
</dbReference>
<evidence type="ECO:0000256" key="8">
    <source>
        <dbReference type="ARBA" id="ARBA00022723"/>
    </source>
</evidence>
<evidence type="ECO:0000256" key="10">
    <source>
        <dbReference type="ARBA" id="ARBA00023239"/>
    </source>
</evidence>
<comment type="cofactor">
    <cofactor evidence="2">
        <name>Zn(2+)</name>
        <dbReference type="ChEBI" id="CHEBI:29105"/>
    </cofactor>
</comment>
<evidence type="ECO:0000256" key="4">
    <source>
        <dbReference type="ARBA" id="ARBA00010037"/>
    </source>
</evidence>
<evidence type="ECO:0000313" key="14">
    <source>
        <dbReference type="Proteomes" id="UP000002061"/>
    </source>
</evidence>
<dbReference type="Proteomes" id="UP000002061">
    <property type="component" value="Chromosome"/>
</dbReference>
<comment type="similarity">
    <text evidence="4">Belongs to the aldolase class II family. AraD/FucA subfamily.</text>
</comment>
<dbReference type="PANTHER" id="PTHR22789">
    <property type="entry name" value="FUCULOSE PHOSPHATE ALDOLASE"/>
    <property type="match status" value="1"/>
</dbReference>
<evidence type="ECO:0000256" key="9">
    <source>
        <dbReference type="ARBA" id="ARBA00022833"/>
    </source>
</evidence>
<dbReference type="GO" id="GO:0019323">
    <property type="term" value="P:pentose catabolic process"/>
    <property type="evidence" value="ECO:0007669"/>
    <property type="project" value="TreeGrafter"/>
</dbReference>
<evidence type="ECO:0000256" key="6">
    <source>
        <dbReference type="ARBA" id="ARBA00013062"/>
    </source>
</evidence>
<dbReference type="GO" id="GO:0005829">
    <property type="term" value="C:cytosol"/>
    <property type="evidence" value="ECO:0007669"/>
    <property type="project" value="TreeGrafter"/>
</dbReference>
<proteinExistence type="inferred from homology"/>
<dbReference type="InterPro" id="IPR001303">
    <property type="entry name" value="Aldolase_II/adducin_N"/>
</dbReference>
<feature type="domain" description="Class II aldolase/adducin N-terminal" evidence="12">
    <location>
        <begin position="1"/>
        <end position="170"/>
    </location>
</feature>